<accession>A0A1L7WND5</accession>
<name>A0A1L7WND5_9HELO</name>
<keyword evidence="3" id="KW-1185">Reference proteome</keyword>
<evidence type="ECO:0000256" key="1">
    <source>
        <dbReference type="SAM" id="MobiDB-lite"/>
    </source>
</evidence>
<dbReference type="AlphaFoldDB" id="A0A1L7WND5"/>
<feature type="compositionally biased region" description="Polar residues" evidence="1">
    <location>
        <begin position="397"/>
        <end position="419"/>
    </location>
</feature>
<protein>
    <submittedName>
        <fullName evidence="2">Uncharacterized protein</fullName>
    </submittedName>
</protein>
<feature type="compositionally biased region" description="Basic and acidic residues" evidence="1">
    <location>
        <begin position="326"/>
        <end position="353"/>
    </location>
</feature>
<gene>
    <name evidence="2" type="ORF">PAC_04173</name>
</gene>
<sequence>MDYSMERYKSVWDSIQSTVRHKSVDPDLFSFITKEILEELRTLRELPVMDASQKQFWLEYHIWCSLFPDERFPGDVALLEEIKKLRSSRQRKAYAERIKTTTAVPKVTREFKSLGVSNWLTREHTDTSDTESVNEDGAADLDSVQGFFIIPYPAVRREIPSSGEEEFRKLAMRRKRLDLDVDESCDEEQFEKALEALEIIDPCDHRGNSRFAVRFEVNQDIIDALYCYKDKSDSNGIKWVEKELGVKLRGRSERAIIGDEWIKEYVVRARPTDILEVLSDPIKLKKKLETAFQLLRRWRNLIGGDLRKGKYDSSGKLTTLKQAFIKHREQQREEAEARRKTLEQRPGDKDRKNKNYPTKVADEPTAVQTPGFPQTAPTKSAHSTAELNAAAARLPPQHTSTTFDQPMLNTSNHDSTPYPSSKEKRIRDSSPEPSERVAKRGKFRFSSALNFGFASPDD</sequence>
<feature type="compositionally biased region" description="Basic and acidic residues" evidence="1">
    <location>
        <begin position="421"/>
        <end position="438"/>
    </location>
</feature>
<feature type="region of interest" description="Disordered" evidence="1">
    <location>
        <begin position="397"/>
        <end position="441"/>
    </location>
</feature>
<dbReference type="OrthoDB" id="10516327at2759"/>
<evidence type="ECO:0000313" key="2">
    <source>
        <dbReference type="EMBL" id="CZR54290.1"/>
    </source>
</evidence>
<dbReference type="EMBL" id="FJOG01000005">
    <property type="protein sequence ID" value="CZR54290.1"/>
    <property type="molecule type" value="Genomic_DNA"/>
</dbReference>
<evidence type="ECO:0000313" key="3">
    <source>
        <dbReference type="Proteomes" id="UP000184330"/>
    </source>
</evidence>
<dbReference type="Proteomes" id="UP000184330">
    <property type="component" value="Unassembled WGS sequence"/>
</dbReference>
<proteinExistence type="predicted"/>
<organism evidence="2 3">
    <name type="scientific">Phialocephala subalpina</name>
    <dbReference type="NCBI Taxonomy" id="576137"/>
    <lineage>
        <taxon>Eukaryota</taxon>
        <taxon>Fungi</taxon>
        <taxon>Dikarya</taxon>
        <taxon>Ascomycota</taxon>
        <taxon>Pezizomycotina</taxon>
        <taxon>Leotiomycetes</taxon>
        <taxon>Helotiales</taxon>
        <taxon>Mollisiaceae</taxon>
        <taxon>Phialocephala</taxon>
        <taxon>Phialocephala fortinii species complex</taxon>
    </lineage>
</organism>
<reference evidence="2 3" key="1">
    <citation type="submission" date="2016-03" db="EMBL/GenBank/DDBJ databases">
        <authorList>
            <person name="Ploux O."/>
        </authorList>
    </citation>
    <scope>NUCLEOTIDE SEQUENCE [LARGE SCALE GENOMIC DNA]</scope>
    <source>
        <strain evidence="2 3">UAMH 11012</strain>
    </source>
</reference>
<feature type="region of interest" description="Disordered" evidence="1">
    <location>
        <begin position="326"/>
        <end position="384"/>
    </location>
</feature>
<feature type="compositionally biased region" description="Polar residues" evidence="1">
    <location>
        <begin position="366"/>
        <end position="384"/>
    </location>
</feature>